<evidence type="ECO:0000313" key="2">
    <source>
        <dbReference type="Proteomes" id="UP000723463"/>
    </source>
</evidence>
<dbReference type="AlphaFoldDB" id="A0A9P6EWL3"/>
<dbReference type="EMBL" id="JAAAXW010000616">
    <property type="protein sequence ID" value="KAF9536633.1"/>
    <property type="molecule type" value="Genomic_DNA"/>
</dbReference>
<proteinExistence type="predicted"/>
<keyword evidence="2" id="KW-1185">Reference proteome</keyword>
<name>A0A9P6EWL3_9FUNG</name>
<reference evidence="1" key="1">
    <citation type="journal article" date="2020" name="Fungal Divers.">
        <title>Resolving the Mortierellaceae phylogeny through synthesis of multi-gene phylogenetics and phylogenomics.</title>
        <authorList>
            <person name="Vandepol N."/>
            <person name="Liber J."/>
            <person name="Desiro A."/>
            <person name="Na H."/>
            <person name="Kennedy M."/>
            <person name="Barry K."/>
            <person name="Grigoriev I.V."/>
            <person name="Miller A.N."/>
            <person name="O'Donnell K."/>
            <person name="Stajich J.E."/>
            <person name="Bonito G."/>
        </authorList>
    </citation>
    <scope>NUCLEOTIDE SEQUENCE</scope>
    <source>
        <strain evidence="1">NRRL 2591</strain>
    </source>
</reference>
<sequence length="81" mass="9631">MKPRCIFDYSKDITYGRVNTNNLIESYHNQIKRMNVEYEGGTISRCSCPAVIQLGIEWHHLALVKMDLKHLEFDNRQRYVE</sequence>
<accession>A0A9P6EWL3</accession>
<organism evidence="1 2">
    <name type="scientific">Mortierella hygrophila</name>
    <dbReference type="NCBI Taxonomy" id="979708"/>
    <lineage>
        <taxon>Eukaryota</taxon>
        <taxon>Fungi</taxon>
        <taxon>Fungi incertae sedis</taxon>
        <taxon>Mucoromycota</taxon>
        <taxon>Mortierellomycotina</taxon>
        <taxon>Mortierellomycetes</taxon>
        <taxon>Mortierellales</taxon>
        <taxon>Mortierellaceae</taxon>
        <taxon>Mortierella</taxon>
    </lineage>
</organism>
<comment type="caution">
    <text evidence="1">The sequence shown here is derived from an EMBL/GenBank/DDBJ whole genome shotgun (WGS) entry which is preliminary data.</text>
</comment>
<evidence type="ECO:0000313" key="1">
    <source>
        <dbReference type="EMBL" id="KAF9536633.1"/>
    </source>
</evidence>
<protein>
    <submittedName>
        <fullName evidence="1">Uncharacterized protein</fullName>
    </submittedName>
</protein>
<gene>
    <name evidence="1" type="ORF">EC957_010261</name>
</gene>
<dbReference type="Proteomes" id="UP000723463">
    <property type="component" value="Unassembled WGS sequence"/>
</dbReference>